<dbReference type="Proteomes" id="UP001253439">
    <property type="component" value="Unassembled WGS sequence"/>
</dbReference>
<dbReference type="AlphaFoldDB" id="A0AAE4JHC6"/>
<evidence type="ECO:0000259" key="4">
    <source>
        <dbReference type="PROSITE" id="PS50893"/>
    </source>
</evidence>
<feature type="domain" description="ABC transporter" evidence="4">
    <location>
        <begin position="6"/>
        <end position="231"/>
    </location>
</feature>
<dbReference type="InterPro" id="IPR003593">
    <property type="entry name" value="AAA+_ATPase"/>
</dbReference>
<comment type="caution">
    <text evidence="5">The sequence shown here is derived from an EMBL/GenBank/DDBJ whole genome shotgun (WGS) entry which is preliminary data.</text>
</comment>
<evidence type="ECO:0000256" key="3">
    <source>
        <dbReference type="ARBA" id="ARBA00022840"/>
    </source>
</evidence>
<protein>
    <submittedName>
        <fullName evidence="5">ABC transporter ATP-binding protein</fullName>
    </submittedName>
</protein>
<accession>A0AAE4JHC6</accession>
<evidence type="ECO:0000313" key="5">
    <source>
        <dbReference type="EMBL" id="MDS0222427.1"/>
    </source>
</evidence>
<name>A0AAE4JHC6_9EURY</name>
<dbReference type="EMBL" id="JAMQOM010000005">
    <property type="protein sequence ID" value="MDS0222427.1"/>
    <property type="molecule type" value="Genomic_DNA"/>
</dbReference>
<sequence>MTEAVIETDGLTKRYGSMVAVDDLDLTVTDDEIYGFLGPNGAGKSTTIGLLMDYVRPTEGTVRVLGADPQADVVEIHDRLGILPDRYSLYDGHTARQHLALVSNTKRASDSPEQLLDRVGLGDAIDQDVATFSQGMEQRLALAMALVGNPDLLILDEPFTGLDPHGVRTVREIVHEENDRGAAVFFSSHVLGQVELVCDRVGILHRGQIVAEGTVDDLRTRANVDADASVEEIFVSITDEAVTADERTTGEKR</sequence>
<reference evidence="5 6" key="1">
    <citation type="submission" date="2022-06" db="EMBL/GenBank/DDBJ databases">
        <title>Haloarcula sp. a new haloarchaeum isolate from saline soil.</title>
        <authorList>
            <person name="Strakova D."/>
            <person name="Galisteo C."/>
            <person name="Sanchez-Porro C."/>
            <person name="Ventosa A."/>
        </authorList>
    </citation>
    <scope>NUCLEOTIDE SEQUENCE [LARGE SCALE GENOMIC DNA]</scope>
    <source>
        <strain evidence="5 6">S1AR25-5A</strain>
    </source>
</reference>
<keyword evidence="3 5" id="KW-0067">ATP-binding</keyword>
<dbReference type="PANTHER" id="PTHR42939:SF1">
    <property type="entry name" value="ABC TRANSPORTER ATP-BINDING PROTEIN ALBC-RELATED"/>
    <property type="match status" value="1"/>
</dbReference>
<dbReference type="InterPro" id="IPR027417">
    <property type="entry name" value="P-loop_NTPase"/>
</dbReference>
<dbReference type="SMART" id="SM00382">
    <property type="entry name" value="AAA"/>
    <property type="match status" value="1"/>
</dbReference>
<dbReference type="PANTHER" id="PTHR42939">
    <property type="entry name" value="ABC TRANSPORTER ATP-BINDING PROTEIN ALBC-RELATED"/>
    <property type="match status" value="1"/>
</dbReference>
<dbReference type="GO" id="GO:0005524">
    <property type="term" value="F:ATP binding"/>
    <property type="evidence" value="ECO:0007669"/>
    <property type="project" value="UniProtKB-KW"/>
</dbReference>
<keyword evidence="2" id="KW-0547">Nucleotide-binding</keyword>
<keyword evidence="1" id="KW-0813">Transport</keyword>
<evidence type="ECO:0000313" key="6">
    <source>
        <dbReference type="Proteomes" id="UP001253439"/>
    </source>
</evidence>
<dbReference type="Pfam" id="PF00005">
    <property type="entry name" value="ABC_tran"/>
    <property type="match status" value="1"/>
</dbReference>
<dbReference type="GO" id="GO:0016887">
    <property type="term" value="F:ATP hydrolysis activity"/>
    <property type="evidence" value="ECO:0007669"/>
    <property type="project" value="InterPro"/>
</dbReference>
<dbReference type="PROSITE" id="PS50893">
    <property type="entry name" value="ABC_TRANSPORTER_2"/>
    <property type="match status" value="1"/>
</dbReference>
<dbReference type="InterPro" id="IPR003439">
    <property type="entry name" value="ABC_transporter-like_ATP-bd"/>
</dbReference>
<evidence type="ECO:0000256" key="2">
    <source>
        <dbReference type="ARBA" id="ARBA00022741"/>
    </source>
</evidence>
<organism evidence="5 6">
    <name type="scientific">Haloarcula terrestris</name>
    <dbReference type="NCBI Taxonomy" id="2950533"/>
    <lineage>
        <taxon>Archaea</taxon>
        <taxon>Methanobacteriati</taxon>
        <taxon>Methanobacteriota</taxon>
        <taxon>Stenosarchaea group</taxon>
        <taxon>Halobacteria</taxon>
        <taxon>Halobacteriales</taxon>
        <taxon>Haloarculaceae</taxon>
        <taxon>Haloarcula</taxon>
    </lineage>
</organism>
<dbReference type="Gene3D" id="3.40.50.300">
    <property type="entry name" value="P-loop containing nucleotide triphosphate hydrolases"/>
    <property type="match status" value="1"/>
</dbReference>
<proteinExistence type="predicted"/>
<dbReference type="SUPFAM" id="SSF52540">
    <property type="entry name" value="P-loop containing nucleoside triphosphate hydrolases"/>
    <property type="match status" value="1"/>
</dbReference>
<dbReference type="RefSeq" id="WP_310897044.1">
    <property type="nucleotide sequence ID" value="NZ_JAMQOM010000005.1"/>
</dbReference>
<keyword evidence="6" id="KW-1185">Reference proteome</keyword>
<gene>
    <name evidence="5" type="ORF">NDI54_13855</name>
</gene>
<evidence type="ECO:0000256" key="1">
    <source>
        <dbReference type="ARBA" id="ARBA00022448"/>
    </source>
</evidence>
<dbReference type="InterPro" id="IPR051782">
    <property type="entry name" value="ABC_Transporter_VariousFunc"/>
</dbReference>